<comment type="similarity">
    <text evidence="2">Belongs to the aldo/keto reductase family. Aldo/keto reductase 2 subfamily.</text>
</comment>
<dbReference type="Pfam" id="PF00248">
    <property type="entry name" value="Aldo_ket_red"/>
    <property type="match status" value="1"/>
</dbReference>
<evidence type="ECO:0000256" key="1">
    <source>
        <dbReference type="ARBA" id="ARBA00023002"/>
    </source>
</evidence>
<feature type="domain" description="NADP-dependent oxidoreductase" evidence="3">
    <location>
        <begin position="131"/>
        <end position="439"/>
    </location>
</feature>
<dbReference type="GO" id="GO:0005829">
    <property type="term" value="C:cytosol"/>
    <property type="evidence" value="ECO:0007669"/>
    <property type="project" value="UniProtKB-ARBA"/>
</dbReference>
<feature type="non-terminal residue" evidence="4">
    <location>
        <position position="1"/>
    </location>
</feature>
<accession>A0AAV2I1X6</accession>
<dbReference type="FunFam" id="3.20.20.100:FF:000004">
    <property type="entry name" value="Oxidoreductase, aldo/keto reductase"/>
    <property type="match status" value="1"/>
</dbReference>
<dbReference type="InterPro" id="IPR023210">
    <property type="entry name" value="NADP_OxRdtase_dom"/>
</dbReference>
<dbReference type="InterPro" id="IPR036812">
    <property type="entry name" value="NAD(P)_OxRdtase_dom_sf"/>
</dbReference>
<gene>
    <name evidence="4" type="ORF">GSLYS_00012151001</name>
</gene>
<dbReference type="Proteomes" id="UP001497497">
    <property type="component" value="Unassembled WGS sequence"/>
</dbReference>
<organism evidence="4 5">
    <name type="scientific">Lymnaea stagnalis</name>
    <name type="common">Great pond snail</name>
    <name type="synonym">Helix stagnalis</name>
    <dbReference type="NCBI Taxonomy" id="6523"/>
    <lineage>
        <taxon>Eukaryota</taxon>
        <taxon>Metazoa</taxon>
        <taxon>Spiralia</taxon>
        <taxon>Lophotrochozoa</taxon>
        <taxon>Mollusca</taxon>
        <taxon>Gastropoda</taxon>
        <taxon>Heterobranchia</taxon>
        <taxon>Euthyneura</taxon>
        <taxon>Panpulmonata</taxon>
        <taxon>Hygrophila</taxon>
        <taxon>Lymnaeoidea</taxon>
        <taxon>Lymnaeidae</taxon>
        <taxon>Lymnaea</taxon>
    </lineage>
</organism>
<evidence type="ECO:0000259" key="3">
    <source>
        <dbReference type="Pfam" id="PF00248"/>
    </source>
</evidence>
<dbReference type="InterPro" id="IPR050523">
    <property type="entry name" value="AKR_Detox_Biosynth"/>
</dbReference>
<comment type="caution">
    <text evidence="4">The sequence shown here is derived from an EMBL/GenBank/DDBJ whole genome shotgun (WGS) entry which is preliminary data.</text>
</comment>
<keyword evidence="1" id="KW-0560">Oxidoreductase</keyword>
<evidence type="ECO:0000256" key="2">
    <source>
        <dbReference type="ARBA" id="ARBA00038157"/>
    </source>
</evidence>
<dbReference type="CDD" id="cd19081">
    <property type="entry name" value="AKR_AKR9C1"/>
    <property type="match status" value="1"/>
</dbReference>
<dbReference type="EMBL" id="CAXITT010000294">
    <property type="protein sequence ID" value="CAL1538330.1"/>
    <property type="molecule type" value="Genomic_DNA"/>
</dbReference>
<sequence>PSIPVLVVRGIKLNSLAPPTGYSRKNIERYKNLLNHKKQKTKNKKREEKQYLMYRKLYRRSSTVPHCDASPVQVDRKIANHLRTHQHLNLENRGIGTSPTTSATDMSAPVAKENKLPYVFLGKSGLKVSNMGLGTMTFGENFYGLPGQCDENTAHQIINRFVEWGGNFIDTADMYGRGNSEKIIGKWLERQERENFVLATKVRFNMGVEENVNNIGLSRRHITEGIDKSLNRLHTNYVDLYQTHCFDDATPIEETLRTLDDLVRSGKVRYVGVSNVTGWQLQKLVDATERLGINPIVSLQQQYSLASRDSELEAFQVCKSAGIGVLPWSPLKGGLLTGKVKRGAKPTEGRLAWVAGDEKKSSQIAPAWTTLDDKTFDVIEALEAIAKKHDRSVPQVAIRWLLQRDVVSSVILGARTLPQLEDNLGAGNGWSLTKQEVSKHMSRGVAR</sequence>
<dbReference type="GO" id="GO:0016491">
    <property type="term" value="F:oxidoreductase activity"/>
    <property type="evidence" value="ECO:0007669"/>
    <property type="project" value="UniProtKB-KW"/>
</dbReference>
<evidence type="ECO:0000313" key="5">
    <source>
        <dbReference type="Proteomes" id="UP001497497"/>
    </source>
</evidence>
<proteinExistence type="inferred from homology"/>
<dbReference type="Gene3D" id="3.20.20.100">
    <property type="entry name" value="NADP-dependent oxidoreductase domain"/>
    <property type="match status" value="1"/>
</dbReference>
<evidence type="ECO:0000313" key="4">
    <source>
        <dbReference type="EMBL" id="CAL1538330.1"/>
    </source>
</evidence>
<dbReference type="AlphaFoldDB" id="A0AAV2I1X6"/>
<name>A0AAV2I1X6_LYMST</name>
<keyword evidence="5" id="KW-1185">Reference proteome</keyword>
<reference evidence="4 5" key="1">
    <citation type="submission" date="2024-04" db="EMBL/GenBank/DDBJ databases">
        <authorList>
            <consortium name="Genoscope - CEA"/>
            <person name="William W."/>
        </authorList>
    </citation>
    <scope>NUCLEOTIDE SEQUENCE [LARGE SCALE GENOMIC DNA]</scope>
</reference>
<protein>
    <recommendedName>
        <fullName evidence="3">NADP-dependent oxidoreductase domain-containing protein</fullName>
    </recommendedName>
</protein>
<dbReference type="PANTHER" id="PTHR43364:SF4">
    <property type="entry name" value="NAD(P)-LINKED OXIDOREDUCTASE SUPERFAMILY PROTEIN"/>
    <property type="match status" value="1"/>
</dbReference>
<dbReference type="SUPFAM" id="SSF51430">
    <property type="entry name" value="NAD(P)-linked oxidoreductase"/>
    <property type="match status" value="1"/>
</dbReference>
<dbReference type="PANTHER" id="PTHR43364">
    <property type="entry name" value="NADH-SPECIFIC METHYLGLYOXAL REDUCTASE-RELATED"/>
    <property type="match status" value="1"/>
</dbReference>